<organism evidence="1 2">
    <name type="scientific">Pseudotamlana agarivorans</name>
    <dbReference type="NCBI Taxonomy" id="481183"/>
    <lineage>
        <taxon>Bacteria</taxon>
        <taxon>Pseudomonadati</taxon>
        <taxon>Bacteroidota</taxon>
        <taxon>Flavobacteriia</taxon>
        <taxon>Flavobacteriales</taxon>
        <taxon>Flavobacteriaceae</taxon>
        <taxon>Pseudotamlana</taxon>
    </lineage>
</organism>
<keyword evidence="2" id="KW-1185">Reference proteome</keyword>
<accession>A0ACC5U7E8</accession>
<dbReference type="EMBL" id="JAHKPD010000011">
    <property type="protein sequence ID" value="MBU2950248.1"/>
    <property type="molecule type" value="Genomic_DNA"/>
</dbReference>
<evidence type="ECO:0000313" key="2">
    <source>
        <dbReference type="Proteomes" id="UP001647509"/>
    </source>
</evidence>
<sequence length="344" mass="39129">MKILVLFTKLTGYWMACMQHDATINNNSYLVFRKTPSPDAPFQLHSTENIALKNVDSLDSEALQQQVKTFNPDLIYVAGWTDKRYLQIAKSYKKSGIPVITGMDNQWLGNPKQHLASYLSPLFIRPYFSHIWVAGMPQYYYAKKLGFESTNILTGLYCADENLFKNTVQTSHNKQFVFIGRLVEHKGLKVLFKVLNELIQEELINFKVHFIGNGPLAEQIPKHNNIKHTSFVRPEALPKLLENAGTFILPSLYEAWGVVVHEAALAGMPIITTEETGAASEFVINNYNGHTYQANDAEALKKLLLKYAVFDETTYLKYSKHSKALAHKINLNDWSAKINSIIRE</sequence>
<reference evidence="1" key="1">
    <citation type="submission" date="2021-05" db="EMBL/GenBank/DDBJ databases">
        <title>Draft genomes of bacteria isolated from model marine particles.</title>
        <authorList>
            <person name="Datta M.S."/>
            <person name="Schwartzman J.A."/>
            <person name="Enke T.N."/>
            <person name="Saavedra J."/>
            <person name="Cermak N."/>
            <person name="Cordero O.X."/>
        </authorList>
    </citation>
    <scope>NUCLEOTIDE SEQUENCE</scope>
    <source>
        <strain evidence="1">I2M19</strain>
    </source>
</reference>
<protein>
    <submittedName>
        <fullName evidence="1">Glycosyltransferase</fullName>
    </submittedName>
</protein>
<evidence type="ECO:0000313" key="1">
    <source>
        <dbReference type="EMBL" id="MBU2950248.1"/>
    </source>
</evidence>
<gene>
    <name evidence="1" type="ORF">KO493_06035</name>
</gene>
<name>A0ACC5U7E8_9FLAO</name>
<comment type="caution">
    <text evidence="1">The sequence shown here is derived from an EMBL/GenBank/DDBJ whole genome shotgun (WGS) entry which is preliminary data.</text>
</comment>
<proteinExistence type="predicted"/>
<dbReference type="Proteomes" id="UP001647509">
    <property type="component" value="Unassembled WGS sequence"/>
</dbReference>